<dbReference type="AlphaFoldDB" id="A0AAN1JC13"/>
<accession>A0AAN1JC13</accession>
<evidence type="ECO:0000313" key="5">
    <source>
        <dbReference type="Proteomes" id="UP000236649"/>
    </source>
</evidence>
<keyword evidence="1" id="KW-1133">Transmembrane helix</keyword>
<dbReference type="Proteomes" id="UP000236649">
    <property type="component" value="Chromosome 2"/>
</dbReference>
<proteinExistence type="predicted"/>
<dbReference type="EMBL" id="CP026106">
    <property type="protein sequence ID" value="AUT71196.1"/>
    <property type="molecule type" value="Genomic_DNA"/>
</dbReference>
<dbReference type="Proteomes" id="UP000004980">
    <property type="component" value="Unassembled WGS sequence"/>
</dbReference>
<keyword evidence="4" id="KW-1185">Reference proteome</keyword>
<evidence type="ECO:0000313" key="4">
    <source>
        <dbReference type="Proteomes" id="UP000004980"/>
    </source>
</evidence>
<sequence>MAISQVGFVKRDLKVFQIGAEIAECRQEVQRLSHFLLSLRHGAKMNTKNCREMAVTRMAENIPSQRQRNSCGRDGYSSSVAEWIEETAGVWLAAVFTVIAGAGTILQVVAFFR</sequence>
<dbReference type="KEGG" id="phs:C2L64_23095"/>
<evidence type="ECO:0000313" key="3">
    <source>
        <dbReference type="EMBL" id="EIM95633.1"/>
    </source>
</evidence>
<keyword evidence="1" id="KW-0472">Membrane</keyword>
<dbReference type="EMBL" id="AKAU01000240">
    <property type="protein sequence ID" value="EIM95633.1"/>
    <property type="molecule type" value="Genomic_DNA"/>
</dbReference>
<evidence type="ECO:0000313" key="2">
    <source>
        <dbReference type="EMBL" id="AUT71196.1"/>
    </source>
</evidence>
<name>A0AAN1JC13_9BURK</name>
<dbReference type="RefSeq" id="WP_009769560.1">
    <property type="nucleotide sequence ID" value="NZ_NFVD01000119.1"/>
</dbReference>
<keyword evidence="1" id="KW-0812">Transmembrane</keyword>
<feature type="transmembrane region" description="Helical" evidence="1">
    <location>
        <begin position="88"/>
        <end position="112"/>
    </location>
</feature>
<evidence type="ECO:0000256" key="1">
    <source>
        <dbReference type="SAM" id="Phobius"/>
    </source>
</evidence>
<protein>
    <submittedName>
        <fullName evidence="2">Uncharacterized protein</fullName>
    </submittedName>
</protein>
<gene>
    <name evidence="2" type="ORF">C2L64_23095</name>
    <name evidence="3" type="ORF">WQE_38304</name>
</gene>
<reference evidence="2 5" key="2">
    <citation type="submission" date="2018-01" db="EMBL/GenBank/DDBJ databases">
        <title>Species boundaries and ecological features among Paraburkholderia terrae DSMZ17804T, P. hospita DSMZ17164T and P. caribensis DSMZ13236T.</title>
        <authorList>
            <person name="Pratama A.A."/>
        </authorList>
    </citation>
    <scope>NUCLEOTIDE SEQUENCE [LARGE SCALE GENOMIC DNA]</scope>
    <source>
        <strain evidence="2 5">DSM 17164</strain>
    </source>
</reference>
<organism evidence="2 5">
    <name type="scientific">Paraburkholderia hospita</name>
    <dbReference type="NCBI Taxonomy" id="169430"/>
    <lineage>
        <taxon>Bacteria</taxon>
        <taxon>Pseudomonadati</taxon>
        <taxon>Pseudomonadota</taxon>
        <taxon>Betaproteobacteria</taxon>
        <taxon>Burkholderiales</taxon>
        <taxon>Burkholderiaceae</taxon>
        <taxon>Paraburkholderia</taxon>
    </lineage>
</organism>
<reference evidence="3 4" key="1">
    <citation type="journal article" date="2012" name="J. Bacteriol.">
        <title>Draft Genome Sequence of the Soil Bacterium Burkholderia terrae Strain BS001, Which Interacts with Fungal Surface Structures.</title>
        <authorList>
            <person name="Nazir R."/>
            <person name="Hansen M.A."/>
            <person name="Sorensen S."/>
            <person name="van Elsas J.D."/>
        </authorList>
    </citation>
    <scope>NUCLEOTIDE SEQUENCE [LARGE SCALE GENOMIC DNA]</scope>
    <source>
        <strain evidence="3 4">BS001</strain>
    </source>
</reference>